<comment type="similarity">
    <text evidence="1">Belongs to the Nudix hydrolase family.</text>
</comment>
<comment type="caution">
    <text evidence="4">The sequence shown here is derived from an EMBL/GenBank/DDBJ whole genome shotgun (WGS) entry which is preliminary data.</text>
</comment>
<proteinExistence type="inferred from homology"/>
<dbReference type="PRINTS" id="PR00502">
    <property type="entry name" value="NUDIXFAMILY"/>
</dbReference>
<feature type="domain" description="Nudix hydrolase" evidence="3">
    <location>
        <begin position="27"/>
        <end position="159"/>
    </location>
</feature>
<dbReference type="Gene3D" id="3.90.79.10">
    <property type="entry name" value="Nucleoside Triphosphate Pyrophosphohydrolase"/>
    <property type="match status" value="1"/>
</dbReference>
<accession>A0ABW3TXF2</accession>
<evidence type="ECO:0000256" key="1">
    <source>
        <dbReference type="ARBA" id="ARBA00005582"/>
    </source>
</evidence>
<evidence type="ECO:0000313" key="4">
    <source>
        <dbReference type="EMBL" id="MFD1205521.1"/>
    </source>
</evidence>
<evidence type="ECO:0000259" key="3">
    <source>
        <dbReference type="PROSITE" id="PS51462"/>
    </source>
</evidence>
<dbReference type="PANTHER" id="PTHR43736:SF1">
    <property type="entry name" value="DIHYDRONEOPTERIN TRIPHOSPHATE DIPHOSPHATASE"/>
    <property type="match status" value="1"/>
</dbReference>
<evidence type="ECO:0000256" key="2">
    <source>
        <dbReference type="ARBA" id="ARBA00022801"/>
    </source>
</evidence>
<name>A0ABW3TXF2_9BACL</name>
<keyword evidence="5" id="KW-1185">Reference proteome</keyword>
<organism evidence="4 5">
    <name type="scientific">Sporosarcina contaminans</name>
    <dbReference type="NCBI Taxonomy" id="633403"/>
    <lineage>
        <taxon>Bacteria</taxon>
        <taxon>Bacillati</taxon>
        <taxon>Bacillota</taxon>
        <taxon>Bacilli</taxon>
        <taxon>Bacillales</taxon>
        <taxon>Caryophanaceae</taxon>
        <taxon>Sporosarcina</taxon>
    </lineage>
</organism>
<dbReference type="Pfam" id="PF00293">
    <property type="entry name" value="NUDIX"/>
    <property type="match status" value="1"/>
</dbReference>
<dbReference type="InterPro" id="IPR015797">
    <property type="entry name" value="NUDIX_hydrolase-like_dom_sf"/>
</dbReference>
<dbReference type="EC" id="3.6.-.-" evidence="4"/>
<dbReference type="EMBL" id="JBHTLT010000047">
    <property type="protein sequence ID" value="MFD1205521.1"/>
    <property type="molecule type" value="Genomic_DNA"/>
</dbReference>
<dbReference type="CDD" id="cd02883">
    <property type="entry name" value="NUDIX_Hydrolase"/>
    <property type="match status" value="1"/>
</dbReference>
<dbReference type="RefSeq" id="WP_381480696.1">
    <property type="nucleotide sequence ID" value="NZ_JBHTLT010000047.1"/>
</dbReference>
<reference evidence="5" key="1">
    <citation type="journal article" date="2019" name="Int. J. Syst. Evol. Microbiol.">
        <title>The Global Catalogue of Microorganisms (GCM) 10K type strain sequencing project: providing services to taxonomists for standard genome sequencing and annotation.</title>
        <authorList>
            <consortium name="The Broad Institute Genomics Platform"/>
            <consortium name="The Broad Institute Genome Sequencing Center for Infectious Disease"/>
            <person name="Wu L."/>
            <person name="Ma J."/>
        </authorList>
    </citation>
    <scope>NUCLEOTIDE SEQUENCE [LARGE SCALE GENOMIC DNA]</scope>
    <source>
        <strain evidence="5">CCUG 53915</strain>
    </source>
</reference>
<dbReference type="PANTHER" id="PTHR43736">
    <property type="entry name" value="ADP-RIBOSE PYROPHOSPHATASE"/>
    <property type="match status" value="1"/>
</dbReference>
<dbReference type="InterPro" id="IPR000086">
    <property type="entry name" value="NUDIX_hydrolase_dom"/>
</dbReference>
<evidence type="ECO:0000313" key="5">
    <source>
        <dbReference type="Proteomes" id="UP001597231"/>
    </source>
</evidence>
<protein>
    <submittedName>
        <fullName evidence="4">NUDIX hydrolase</fullName>
        <ecNumber evidence="4">3.6.-.-</ecNumber>
    </submittedName>
</protein>
<gene>
    <name evidence="4" type="ORF">ACFQ38_10465</name>
</gene>
<sequence length="170" mass="19640">MQSMYVNWGPRGGYNLKLTWMPELMPDRQVVTSVHAFCFHDGQLLMVNLNDRGWDFPGGHIEAGETVESCVYREVMEEAYVEGNCTLLGSIEVNHEKNPLWNESSPYPKVGYQVFYRMDITEFLPFEGDFESSERTLINPDKVGDYYKGWHELYEAVMKLALQPVEKEGV</sequence>
<dbReference type="SUPFAM" id="SSF55811">
    <property type="entry name" value="Nudix"/>
    <property type="match status" value="1"/>
</dbReference>
<dbReference type="Proteomes" id="UP001597231">
    <property type="component" value="Unassembled WGS sequence"/>
</dbReference>
<dbReference type="GO" id="GO:0016787">
    <property type="term" value="F:hydrolase activity"/>
    <property type="evidence" value="ECO:0007669"/>
    <property type="project" value="UniProtKB-KW"/>
</dbReference>
<dbReference type="PROSITE" id="PS51462">
    <property type="entry name" value="NUDIX"/>
    <property type="match status" value="1"/>
</dbReference>
<dbReference type="InterPro" id="IPR020476">
    <property type="entry name" value="Nudix_hydrolase"/>
</dbReference>
<keyword evidence="2 4" id="KW-0378">Hydrolase</keyword>